<sequence length="530" mass="58796">MTASTAPKGTLQNRWDHLDGKKSSFKTRSEQYAKWTLPYLFPENTGTADTSERQLSNDSIGARAVNHLSNKIVTTLFRPQGPFFRLSLSAKQMKQIKTLAQGSDPAELATLTTKIEEELNGTERESMEYLDMVAYRPSATYAAQLIVVTGNALVYHPKDKPAQVFNLRDYCVVRDLSGAVIEIMTRECKAFETFHPDVQEKLRAKKQTNTPEYEDNSDVIVFTRIRLMEDGKFHATQEAGFVALDTAGASWPKEVLPWIPLTWTLVRGEDYGRGLVEDYSGAFHATEVLTQSLINLAGIMGDIKFLVNPASLVDVQALNNSEAGSYHSGKEGDVVAVKTDKNNDANFIVTMIQRYEKQIAQAFLLNSSVTRDAERVTAEEIRIQANELEMSVGGIYSRMALQWQGPTAYITLDHIGFTGVQNGIRPQIITGMDSLSRQGELDNVRMWVGDMAILDAVPEEIRAAINPLKFAAYLGTQRQVDHNKFLYTQAEMQANQQRALQQQAQLEQQKAAGTVAAEAGKAAVQGSQTA</sequence>
<proteinExistence type="predicted"/>
<reference evidence="4 5" key="1">
    <citation type="submission" date="2014-03" db="EMBL/GenBank/DDBJ databases">
        <title>Bradyrhizobium valentinum sp. nov., isolated from effective nodules of Lupinus mariae-josephae, a lupine endemic of basic-lime soils in Eastern Spain.</title>
        <authorList>
            <person name="Duran D."/>
            <person name="Rey L."/>
            <person name="Navarro A."/>
            <person name="Busquets A."/>
            <person name="Imperial J."/>
            <person name="Ruiz-Argueso T."/>
        </authorList>
    </citation>
    <scope>NUCLEOTIDE SEQUENCE [LARGE SCALE GENOMIC DNA]</scope>
    <source>
        <strain evidence="4 5">Ro19</strain>
    </source>
</reference>
<gene>
    <name evidence="4" type="ORF">CQ13_30000</name>
</gene>
<evidence type="ECO:0000256" key="3">
    <source>
        <dbReference type="ARBA" id="ARBA00023219"/>
    </source>
</evidence>
<dbReference type="RefSeq" id="WP_057845402.1">
    <property type="nucleotide sequence ID" value="NZ_LLYA01000167.1"/>
</dbReference>
<keyword evidence="2" id="KW-1188">Viral release from host cell</keyword>
<keyword evidence="3" id="KW-0231">Viral genome packaging</keyword>
<evidence type="ECO:0000313" key="4">
    <source>
        <dbReference type="EMBL" id="KRR22165.1"/>
    </source>
</evidence>
<evidence type="ECO:0000256" key="1">
    <source>
        <dbReference type="ARBA" id="ARBA00004328"/>
    </source>
</evidence>
<name>A0A0R3MVX0_9BRAD</name>
<comment type="subcellular location">
    <subcellularLocation>
        <location evidence="1">Virion</location>
    </subcellularLocation>
</comment>
<dbReference type="Proteomes" id="UP000052023">
    <property type="component" value="Unassembled WGS sequence"/>
</dbReference>
<dbReference type="EMBL" id="LLYA01000167">
    <property type="protein sequence ID" value="KRR22165.1"/>
    <property type="molecule type" value="Genomic_DNA"/>
</dbReference>
<organism evidence="4 5">
    <name type="scientific">Bradyrhizobium retamae</name>
    <dbReference type="NCBI Taxonomy" id="1300035"/>
    <lineage>
        <taxon>Bacteria</taxon>
        <taxon>Pseudomonadati</taxon>
        <taxon>Pseudomonadota</taxon>
        <taxon>Alphaproteobacteria</taxon>
        <taxon>Hyphomicrobiales</taxon>
        <taxon>Nitrobacteraceae</taxon>
        <taxon>Bradyrhizobium</taxon>
    </lineage>
</organism>
<accession>A0A0R3MVX0</accession>
<comment type="caution">
    <text evidence="4">The sequence shown here is derived from an EMBL/GenBank/DDBJ whole genome shotgun (WGS) entry which is preliminary data.</text>
</comment>
<protein>
    <recommendedName>
        <fullName evidence="6">Phage tail protein</fullName>
    </recommendedName>
</protein>
<evidence type="ECO:0000313" key="5">
    <source>
        <dbReference type="Proteomes" id="UP000052023"/>
    </source>
</evidence>
<dbReference type="AlphaFoldDB" id="A0A0R3MVX0"/>
<evidence type="ECO:0008006" key="6">
    <source>
        <dbReference type="Google" id="ProtNLM"/>
    </source>
</evidence>
<dbReference type="InterPro" id="IPR020991">
    <property type="entry name" value="Connector_podovirus"/>
</dbReference>
<dbReference type="Pfam" id="PF12236">
    <property type="entry name" value="Head-tail_con"/>
    <property type="match status" value="1"/>
</dbReference>
<evidence type="ECO:0000256" key="2">
    <source>
        <dbReference type="ARBA" id="ARBA00022612"/>
    </source>
</evidence>
<dbReference type="OrthoDB" id="5465415at2"/>
<keyword evidence="5" id="KW-1185">Reference proteome</keyword>